<feature type="region of interest" description="Disordered" evidence="1">
    <location>
        <begin position="51"/>
        <end position="96"/>
    </location>
</feature>
<evidence type="ECO:0000313" key="2">
    <source>
        <dbReference type="EMBL" id="KAH3876516.1"/>
    </source>
</evidence>
<keyword evidence="3" id="KW-1185">Reference proteome</keyword>
<evidence type="ECO:0000313" key="3">
    <source>
        <dbReference type="Proteomes" id="UP000828390"/>
    </source>
</evidence>
<comment type="caution">
    <text evidence="2">The sequence shown here is derived from an EMBL/GenBank/DDBJ whole genome shotgun (WGS) entry which is preliminary data.</text>
</comment>
<feature type="compositionally biased region" description="Polar residues" evidence="1">
    <location>
        <begin position="72"/>
        <end position="85"/>
    </location>
</feature>
<dbReference type="Proteomes" id="UP000828390">
    <property type="component" value="Unassembled WGS sequence"/>
</dbReference>
<accession>A0A9D4MHV7</accession>
<proteinExistence type="predicted"/>
<name>A0A9D4MHV7_DREPO</name>
<evidence type="ECO:0000256" key="1">
    <source>
        <dbReference type="SAM" id="MobiDB-lite"/>
    </source>
</evidence>
<gene>
    <name evidence="2" type="ORF">DPMN_000361</name>
</gene>
<reference evidence="2" key="1">
    <citation type="journal article" date="2019" name="bioRxiv">
        <title>The Genome of the Zebra Mussel, Dreissena polymorpha: A Resource for Invasive Species Research.</title>
        <authorList>
            <person name="McCartney M.A."/>
            <person name="Auch B."/>
            <person name="Kono T."/>
            <person name="Mallez S."/>
            <person name="Zhang Y."/>
            <person name="Obille A."/>
            <person name="Becker A."/>
            <person name="Abrahante J.E."/>
            <person name="Garbe J."/>
            <person name="Badalamenti J.P."/>
            <person name="Herman A."/>
            <person name="Mangelson H."/>
            <person name="Liachko I."/>
            <person name="Sullivan S."/>
            <person name="Sone E.D."/>
            <person name="Koren S."/>
            <person name="Silverstein K.A.T."/>
            <person name="Beckman K.B."/>
            <person name="Gohl D.M."/>
        </authorList>
    </citation>
    <scope>NUCLEOTIDE SEQUENCE</scope>
    <source>
        <strain evidence="2">Duluth1</strain>
        <tissue evidence="2">Whole animal</tissue>
    </source>
</reference>
<reference evidence="2" key="2">
    <citation type="submission" date="2020-11" db="EMBL/GenBank/DDBJ databases">
        <authorList>
            <person name="McCartney M.A."/>
            <person name="Auch B."/>
            <person name="Kono T."/>
            <person name="Mallez S."/>
            <person name="Becker A."/>
            <person name="Gohl D.M."/>
            <person name="Silverstein K.A.T."/>
            <person name="Koren S."/>
            <person name="Bechman K.B."/>
            <person name="Herman A."/>
            <person name="Abrahante J.E."/>
            <person name="Garbe J."/>
        </authorList>
    </citation>
    <scope>NUCLEOTIDE SEQUENCE</scope>
    <source>
        <strain evidence="2">Duluth1</strain>
        <tissue evidence="2">Whole animal</tissue>
    </source>
</reference>
<dbReference type="EMBL" id="JAIWYP010000001">
    <property type="protein sequence ID" value="KAH3876516.1"/>
    <property type="molecule type" value="Genomic_DNA"/>
</dbReference>
<protein>
    <submittedName>
        <fullName evidence="2">Uncharacterized protein</fullName>
    </submittedName>
</protein>
<organism evidence="2 3">
    <name type="scientific">Dreissena polymorpha</name>
    <name type="common">Zebra mussel</name>
    <name type="synonym">Mytilus polymorpha</name>
    <dbReference type="NCBI Taxonomy" id="45954"/>
    <lineage>
        <taxon>Eukaryota</taxon>
        <taxon>Metazoa</taxon>
        <taxon>Spiralia</taxon>
        <taxon>Lophotrochozoa</taxon>
        <taxon>Mollusca</taxon>
        <taxon>Bivalvia</taxon>
        <taxon>Autobranchia</taxon>
        <taxon>Heteroconchia</taxon>
        <taxon>Euheterodonta</taxon>
        <taxon>Imparidentia</taxon>
        <taxon>Neoheterodontei</taxon>
        <taxon>Myida</taxon>
        <taxon>Dreissenoidea</taxon>
        <taxon>Dreissenidae</taxon>
        <taxon>Dreissena</taxon>
    </lineage>
</organism>
<dbReference type="AlphaFoldDB" id="A0A9D4MHV7"/>
<sequence length="115" mass="12387">MKRQYKSVPRFLSKQSVCRGTGTAGQRDHQCGGHTGRTWVCVYLGQPGFSREGGPRTSRGWLKRGTPGGGTQCAQRTGETVSGMKTTAGDDKRGHKGRAVCCTPLAELRSDMNLS</sequence>